<dbReference type="Gene3D" id="2.40.160.50">
    <property type="entry name" value="membrane protein fhac: a member of the omp85/tpsb transporter family"/>
    <property type="match status" value="1"/>
</dbReference>
<accession>A0A4R1PPU4</accession>
<feature type="signal peptide" evidence="4">
    <location>
        <begin position="1"/>
        <end position="21"/>
    </location>
</feature>
<dbReference type="PANTHER" id="PTHR34597:SF1">
    <property type="entry name" value="HEME_HEMOPEXIN TRANSPORTER PROTEIN HUXB"/>
    <property type="match status" value="1"/>
</dbReference>
<evidence type="ECO:0000256" key="1">
    <source>
        <dbReference type="ARBA" id="ARBA00022452"/>
    </source>
</evidence>
<dbReference type="RefSeq" id="WP_131302504.1">
    <property type="nucleotide sequence ID" value="NZ_JBHLST010000116.1"/>
</dbReference>
<dbReference type="AlphaFoldDB" id="A0A4R1PPU4"/>
<comment type="caution">
    <text evidence="7">The sequence shown here is derived from an EMBL/GenBank/DDBJ whole genome shotgun (WGS) entry which is preliminary data.</text>
</comment>
<dbReference type="EMBL" id="SMMU01000007">
    <property type="protein sequence ID" value="TCL32477.1"/>
    <property type="molecule type" value="Genomic_DNA"/>
</dbReference>
<dbReference type="GO" id="GO:0046819">
    <property type="term" value="P:protein secretion by the type V secretion system"/>
    <property type="evidence" value="ECO:0007669"/>
    <property type="project" value="TreeGrafter"/>
</dbReference>
<keyword evidence="4" id="KW-0732">Signal</keyword>
<organism evidence="7 8">
    <name type="scientific">Azotobacter chroococcum</name>
    <dbReference type="NCBI Taxonomy" id="353"/>
    <lineage>
        <taxon>Bacteria</taxon>
        <taxon>Pseudomonadati</taxon>
        <taxon>Pseudomonadota</taxon>
        <taxon>Gammaproteobacteria</taxon>
        <taxon>Pseudomonadales</taxon>
        <taxon>Pseudomonadaceae</taxon>
        <taxon>Azotobacter</taxon>
    </lineage>
</organism>
<dbReference type="GO" id="GO:0098046">
    <property type="term" value="C:type V protein secretion system complex"/>
    <property type="evidence" value="ECO:0007669"/>
    <property type="project" value="TreeGrafter"/>
</dbReference>
<dbReference type="InterPro" id="IPR013686">
    <property type="entry name" value="Polypept-transport_assoc_ShlB"/>
</dbReference>
<reference evidence="7 8" key="1">
    <citation type="submission" date="2019-03" db="EMBL/GenBank/DDBJ databases">
        <title>Genomic Encyclopedia of Type Strains, Phase IV (KMG-IV): sequencing the most valuable type-strain genomes for metagenomic binning, comparative biology and taxonomic classification.</title>
        <authorList>
            <person name="Goeker M."/>
        </authorList>
    </citation>
    <scope>NUCLEOTIDE SEQUENCE [LARGE SCALE GENOMIC DNA]</scope>
    <source>
        <strain evidence="7 8">DSM 2286</strain>
    </source>
</reference>
<dbReference type="InterPro" id="IPR051544">
    <property type="entry name" value="TPS_OM_transporter"/>
</dbReference>
<keyword evidence="3" id="KW-0998">Cell outer membrane</keyword>
<dbReference type="GO" id="GO:0008320">
    <property type="term" value="F:protein transmembrane transporter activity"/>
    <property type="evidence" value="ECO:0007669"/>
    <property type="project" value="TreeGrafter"/>
</dbReference>
<evidence type="ECO:0000256" key="4">
    <source>
        <dbReference type="SAM" id="SignalP"/>
    </source>
</evidence>
<name>A0A4R1PPU4_9GAMM</name>
<proteinExistence type="predicted"/>
<keyword evidence="2" id="KW-0812">Transmembrane</keyword>
<evidence type="ECO:0000259" key="5">
    <source>
        <dbReference type="Pfam" id="PF03865"/>
    </source>
</evidence>
<evidence type="ECO:0000313" key="7">
    <source>
        <dbReference type="EMBL" id="TCL32477.1"/>
    </source>
</evidence>
<feature type="domain" description="Haemolysin activator HlyB C-terminal" evidence="5">
    <location>
        <begin position="203"/>
        <end position="512"/>
    </location>
</feature>
<evidence type="ECO:0000259" key="6">
    <source>
        <dbReference type="Pfam" id="PF08479"/>
    </source>
</evidence>
<dbReference type="Proteomes" id="UP000295169">
    <property type="component" value="Unassembled WGS sequence"/>
</dbReference>
<dbReference type="PANTHER" id="PTHR34597">
    <property type="entry name" value="SLR1661 PROTEIN"/>
    <property type="match status" value="1"/>
</dbReference>
<dbReference type="Pfam" id="PF08479">
    <property type="entry name" value="POTRA_2"/>
    <property type="match status" value="1"/>
</dbReference>
<evidence type="ECO:0000313" key="8">
    <source>
        <dbReference type="Proteomes" id="UP000295169"/>
    </source>
</evidence>
<dbReference type="InterPro" id="IPR005565">
    <property type="entry name" value="Hemolysn_activator_HlyB_C"/>
</dbReference>
<feature type="domain" description="Polypeptide-transport-associated ShlB-type" evidence="6">
    <location>
        <begin position="67"/>
        <end position="141"/>
    </location>
</feature>
<dbReference type="Pfam" id="PF03865">
    <property type="entry name" value="ShlB"/>
    <property type="match status" value="1"/>
</dbReference>
<sequence>MRHLRPLFALCTSLPVCTVFAATLPNAGRLIHEIETAPLSVPAPQSLDLTLPDSSNGKVAAGGPTLSVTGFRLTGNQAIPSSELLPLLDDLKGRSLSLGELQQAAQRLSDYYRQRGYPLARAYLPAQEIDQGVVQIALLEGRYGQVRLQNGSRVSDRVLNAPLSPLESGTAVEGRELERSLLLLQDTPGVEVKSTLRPGTSVGTSDLIVEARPAPLVSGSIDADNYGNRYMGQNRLGLTLNLNSPLGLGDQLSLRAMRSDEDQNYQRISYQLPVGTVGTQVGVAYSDMDYELSKDFDELDAHGNARIATAFVLQPLIRSRAFNLYGHLQFEDKFLEDDIDLFSSRSDKRLRNWSATLSGNAQDSLGGGGVTSFALTYTHGDLNIDSGDVERLDSATTRTQGTFNKWNPAILRLQRLTDRLSLYTHLQAQLSDGNLDSAEKFWLGGPYGVRAYPQGEATGDQGWLANVELRYALTPAWQLSTFIDHGEIRLNEDTWDDGDNHRSLSGAGVGVNWSDHGWRISAVSAWKLGSERTESDVNRTPRVWVQLVRYF</sequence>
<evidence type="ECO:0000256" key="2">
    <source>
        <dbReference type="ARBA" id="ARBA00022692"/>
    </source>
</evidence>
<feature type="chain" id="PRO_5020527701" evidence="4">
    <location>
        <begin position="22"/>
        <end position="551"/>
    </location>
</feature>
<protein>
    <submittedName>
        <fullName evidence="7">Hemolysin activation/secretion protein</fullName>
    </submittedName>
</protein>
<dbReference type="Gene3D" id="3.10.20.310">
    <property type="entry name" value="membrane protein fhac"/>
    <property type="match status" value="1"/>
</dbReference>
<evidence type="ECO:0000256" key="3">
    <source>
        <dbReference type="ARBA" id="ARBA00023237"/>
    </source>
</evidence>
<keyword evidence="1" id="KW-0472">Membrane</keyword>
<keyword evidence="1" id="KW-1134">Transmembrane beta strand</keyword>
<gene>
    <name evidence="7" type="ORF">EV691_1073</name>
</gene>